<dbReference type="RefSeq" id="WP_404675462.1">
    <property type="nucleotide sequence ID" value="NZ_JBJDOT010000013.1"/>
</dbReference>
<dbReference type="CDD" id="cd03025">
    <property type="entry name" value="DsbA_FrnE_like"/>
    <property type="match status" value="1"/>
</dbReference>
<accession>A0ABW8KXH6</accession>
<reference evidence="1 2" key="1">
    <citation type="submission" date="2024-11" db="EMBL/GenBank/DDBJ databases">
        <title>The Natural Products Discovery Center: Release of the First 8490 Sequenced Strains for Exploring Actinobacteria Biosynthetic Diversity.</title>
        <authorList>
            <person name="Kalkreuter E."/>
            <person name="Kautsar S.A."/>
            <person name="Yang D."/>
            <person name="Bader C.D."/>
            <person name="Teijaro C.N."/>
            <person name="Fluegel L."/>
            <person name="Davis C.M."/>
            <person name="Simpson J.R."/>
            <person name="Lauterbach L."/>
            <person name="Steele A.D."/>
            <person name="Gui C."/>
            <person name="Meng S."/>
            <person name="Li G."/>
            <person name="Viehrig K."/>
            <person name="Ye F."/>
            <person name="Su P."/>
            <person name="Kiefer A.F."/>
            <person name="Nichols A."/>
            <person name="Cepeda A.J."/>
            <person name="Yan W."/>
            <person name="Fan B."/>
            <person name="Jiang Y."/>
            <person name="Adhikari A."/>
            <person name="Zheng C.-J."/>
            <person name="Schuster L."/>
            <person name="Cowan T.M."/>
            <person name="Smanski M.J."/>
            <person name="Chevrette M.G."/>
            <person name="De Carvalho L.P.S."/>
            <person name="Shen B."/>
        </authorList>
    </citation>
    <scope>NUCLEOTIDE SEQUENCE [LARGE SCALE GENOMIC DNA]</scope>
    <source>
        <strain evidence="1 2">NPDC078403</strain>
    </source>
</reference>
<dbReference type="EMBL" id="JBJDOT010000013">
    <property type="protein sequence ID" value="MFK3864448.1"/>
    <property type="molecule type" value="Genomic_DNA"/>
</dbReference>
<comment type="caution">
    <text evidence="1">The sequence shown here is derived from an EMBL/GenBank/DDBJ whole genome shotgun (WGS) entry which is preliminary data.</text>
</comment>
<dbReference type="InterPro" id="IPR036249">
    <property type="entry name" value="Thioredoxin-like_sf"/>
</dbReference>
<dbReference type="Pfam" id="PF13743">
    <property type="entry name" value="Thioredoxin_5"/>
    <property type="match status" value="1"/>
</dbReference>
<sequence>MNNSQLIYVYDPMCSWCWGFQQCWQKIQDALANEVDIIYKVGGLAADSDQPMPVSMQQFLQQTWQRIGQQTGAKFNFDFWQNCQPRRSTYPACRAVIAARYFNKERVMLGAIQQVYYLSAQNPSDLNTLVSCAQQIGIAADEFLAILQSEQLEQAFQQELAYVQQLPVQGFPSLVLCHKQQYFAITVNYTNANAVISTIHCILAD</sequence>
<proteinExistence type="predicted"/>
<dbReference type="Gene3D" id="1.10.472.60">
    <property type="entry name" value="putative protein disulfide isomerase domain"/>
    <property type="match status" value="1"/>
</dbReference>
<protein>
    <submittedName>
        <fullName evidence="1">DsbA family protein</fullName>
    </submittedName>
</protein>
<dbReference type="PANTHER" id="PTHR13887:SF54">
    <property type="entry name" value="DSBA FAMILY PROTEIN"/>
    <property type="match status" value="1"/>
</dbReference>
<dbReference type="SUPFAM" id="SSF52833">
    <property type="entry name" value="Thioredoxin-like"/>
    <property type="match status" value="1"/>
</dbReference>
<gene>
    <name evidence="1" type="ORF">ACI2JU_11230</name>
</gene>
<evidence type="ECO:0000313" key="1">
    <source>
        <dbReference type="EMBL" id="MFK3864448.1"/>
    </source>
</evidence>
<keyword evidence="2" id="KW-1185">Reference proteome</keyword>
<dbReference type="PANTHER" id="PTHR13887">
    <property type="entry name" value="GLUTATHIONE S-TRANSFERASE KAPPA"/>
    <property type="match status" value="1"/>
</dbReference>
<organism evidence="1 2">
    <name type="scientific">Pseudoalteromonas rhizosphaerae</name>
    <dbReference type="NCBI Taxonomy" id="2518973"/>
    <lineage>
        <taxon>Bacteria</taxon>
        <taxon>Pseudomonadati</taxon>
        <taxon>Pseudomonadota</taxon>
        <taxon>Gammaproteobacteria</taxon>
        <taxon>Alteromonadales</taxon>
        <taxon>Pseudoalteromonadaceae</taxon>
        <taxon>Pseudoalteromonas</taxon>
    </lineage>
</organism>
<evidence type="ECO:0000313" key="2">
    <source>
        <dbReference type="Proteomes" id="UP001620262"/>
    </source>
</evidence>
<dbReference type="Proteomes" id="UP001620262">
    <property type="component" value="Unassembled WGS sequence"/>
</dbReference>
<dbReference type="Gene3D" id="3.40.30.10">
    <property type="entry name" value="Glutaredoxin"/>
    <property type="match status" value="1"/>
</dbReference>
<name>A0ABW8KXH6_9GAMM</name>